<name>A0A0V1LWY3_9BILA</name>
<keyword evidence="2" id="KW-1185">Reference proteome</keyword>
<gene>
    <name evidence="1" type="ORF">T10_5381</name>
</gene>
<dbReference type="AlphaFoldDB" id="A0A0V1LWY3"/>
<protein>
    <submittedName>
        <fullName evidence="1">Uncharacterized protein</fullName>
    </submittedName>
</protein>
<dbReference type="EMBL" id="JYDO01001579">
    <property type="protein sequence ID" value="KRZ64016.1"/>
    <property type="molecule type" value="Genomic_DNA"/>
</dbReference>
<evidence type="ECO:0000313" key="1">
    <source>
        <dbReference type="EMBL" id="KRZ64016.1"/>
    </source>
</evidence>
<proteinExistence type="predicted"/>
<organism evidence="1 2">
    <name type="scientific">Trichinella papuae</name>
    <dbReference type="NCBI Taxonomy" id="268474"/>
    <lineage>
        <taxon>Eukaryota</taxon>
        <taxon>Metazoa</taxon>
        <taxon>Ecdysozoa</taxon>
        <taxon>Nematoda</taxon>
        <taxon>Enoplea</taxon>
        <taxon>Dorylaimia</taxon>
        <taxon>Trichinellida</taxon>
        <taxon>Trichinellidae</taxon>
        <taxon>Trichinella</taxon>
    </lineage>
</organism>
<evidence type="ECO:0000313" key="2">
    <source>
        <dbReference type="Proteomes" id="UP000054843"/>
    </source>
</evidence>
<reference evidence="1 2" key="1">
    <citation type="submission" date="2015-01" db="EMBL/GenBank/DDBJ databases">
        <title>Evolution of Trichinella species and genotypes.</title>
        <authorList>
            <person name="Korhonen P.K."/>
            <person name="Edoardo P."/>
            <person name="Giuseppe L.R."/>
            <person name="Gasser R.B."/>
        </authorList>
    </citation>
    <scope>NUCLEOTIDE SEQUENCE [LARGE SCALE GENOMIC DNA]</scope>
    <source>
        <strain evidence="1">ISS1980</strain>
    </source>
</reference>
<dbReference type="Proteomes" id="UP000054843">
    <property type="component" value="Unassembled WGS sequence"/>
</dbReference>
<sequence>MYGLGGSVVAPIGVSEREYVTVEEERNLLDMVLMVNFGGPQALLGGAKPDVYKVTSPKVCSIIF</sequence>
<comment type="caution">
    <text evidence="1">The sequence shown here is derived from an EMBL/GenBank/DDBJ whole genome shotgun (WGS) entry which is preliminary data.</text>
</comment>
<accession>A0A0V1LWY3</accession>